<evidence type="ECO:0000259" key="9">
    <source>
        <dbReference type="PROSITE" id="PS52029"/>
    </source>
</evidence>
<dbReference type="UniPathway" id="UPA00219"/>
<sequence length="325" mass="36799">MISDKQVFQLLGLSVIMFFSQCGLNDKPKEDKIATQEKAPGADTSSKQQSAANEPEQPKPSEHKFTAYPLKGVDTATKAFKKKYSESEQYIILALNRVDAKHIGRADTLIIPDKIDTDLMAYSPFPAYVDMIKDIPKIIFFSYPVQAFGAYENGKLVYWGPSSMGAKIHPTPLGLHFTNWKGKQIISSVNDEWKLNWNFNIENKEGVGWHEYDLPGYPASHSCLRLLADQAKWLYVWGEQWILDKKGQLLAKGTPVIVYGEYPWGQRRPWKNLLENPDANTISEGDLNTVLQPFMDEIQKQLSIRQNILQTTNTTAQANANDTLK</sequence>
<dbReference type="PANTHER" id="PTHR30582">
    <property type="entry name" value="L,D-TRANSPEPTIDASE"/>
    <property type="match status" value="1"/>
</dbReference>
<dbReference type="PROSITE" id="PS52029">
    <property type="entry name" value="LD_TPASE"/>
    <property type="match status" value="1"/>
</dbReference>
<dbReference type="GO" id="GO:0008360">
    <property type="term" value="P:regulation of cell shape"/>
    <property type="evidence" value="ECO:0007669"/>
    <property type="project" value="UniProtKB-UniRule"/>
</dbReference>
<keyword evidence="4 7" id="KW-0133">Cell shape</keyword>
<gene>
    <name evidence="10" type="ORF">F0919_01485</name>
</gene>
<dbReference type="Proteomes" id="UP000323632">
    <property type="component" value="Unassembled WGS sequence"/>
</dbReference>
<evidence type="ECO:0000313" key="10">
    <source>
        <dbReference type="EMBL" id="KAA5536367.1"/>
    </source>
</evidence>
<protein>
    <submittedName>
        <fullName evidence="10">L,D-transpeptidase</fullName>
    </submittedName>
</protein>
<dbReference type="SUPFAM" id="SSF141523">
    <property type="entry name" value="L,D-transpeptidase catalytic domain-like"/>
    <property type="match status" value="1"/>
</dbReference>
<feature type="compositionally biased region" description="Basic and acidic residues" evidence="8">
    <location>
        <begin position="56"/>
        <end position="65"/>
    </location>
</feature>
<dbReference type="InterPro" id="IPR050979">
    <property type="entry name" value="LD-transpeptidase"/>
</dbReference>
<dbReference type="RefSeq" id="WP_150030938.1">
    <property type="nucleotide sequence ID" value="NZ_VWSH01000001.1"/>
</dbReference>
<name>A0A5M6CMV3_9BACT</name>
<feature type="compositionally biased region" description="Polar residues" evidence="8">
    <location>
        <begin position="43"/>
        <end position="52"/>
    </location>
</feature>
<evidence type="ECO:0000313" key="11">
    <source>
        <dbReference type="Proteomes" id="UP000323632"/>
    </source>
</evidence>
<evidence type="ECO:0000256" key="4">
    <source>
        <dbReference type="ARBA" id="ARBA00022960"/>
    </source>
</evidence>
<evidence type="ECO:0000256" key="1">
    <source>
        <dbReference type="ARBA" id="ARBA00004752"/>
    </source>
</evidence>
<evidence type="ECO:0000256" key="6">
    <source>
        <dbReference type="ARBA" id="ARBA00023316"/>
    </source>
</evidence>
<feature type="active site" description="Proton donor/acceptor" evidence="7">
    <location>
        <position position="210"/>
    </location>
</feature>
<comment type="caution">
    <text evidence="10">The sequence shown here is derived from an EMBL/GenBank/DDBJ whole genome shotgun (WGS) entry which is preliminary data.</text>
</comment>
<dbReference type="Pfam" id="PF03734">
    <property type="entry name" value="YkuD"/>
    <property type="match status" value="1"/>
</dbReference>
<evidence type="ECO:0000256" key="7">
    <source>
        <dbReference type="PROSITE-ProRule" id="PRU01373"/>
    </source>
</evidence>
<evidence type="ECO:0000256" key="3">
    <source>
        <dbReference type="ARBA" id="ARBA00022679"/>
    </source>
</evidence>
<feature type="region of interest" description="Disordered" evidence="8">
    <location>
        <begin position="29"/>
        <end position="66"/>
    </location>
</feature>
<dbReference type="PANTHER" id="PTHR30582:SF2">
    <property type="entry name" value="L,D-TRANSPEPTIDASE YCIB-RELATED"/>
    <property type="match status" value="1"/>
</dbReference>
<comment type="pathway">
    <text evidence="1 7">Cell wall biogenesis; peptidoglycan biosynthesis.</text>
</comment>
<evidence type="ECO:0000256" key="8">
    <source>
        <dbReference type="SAM" id="MobiDB-lite"/>
    </source>
</evidence>
<keyword evidence="3" id="KW-0808">Transferase</keyword>
<comment type="similarity">
    <text evidence="2">Belongs to the YkuD family.</text>
</comment>
<feature type="domain" description="L,D-TPase catalytic" evidence="9">
    <location>
        <begin position="137"/>
        <end position="259"/>
    </location>
</feature>
<keyword evidence="6 7" id="KW-0961">Cell wall biogenesis/degradation</keyword>
<keyword evidence="11" id="KW-1185">Reference proteome</keyword>
<dbReference type="Gene3D" id="2.40.440.10">
    <property type="entry name" value="L,D-transpeptidase catalytic domain-like"/>
    <property type="match status" value="1"/>
</dbReference>
<keyword evidence="5 7" id="KW-0573">Peptidoglycan synthesis</keyword>
<organism evidence="10 11">
    <name type="scientific">Taibaiella lutea</name>
    <dbReference type="NCBI Taxonomy" id="2608001"/>
    <lineage>
        <taxon>Bacteria</taxon>
        <taxon>Pseudomonadati</taxon>
        <taxon>Bacteroidota</taxon>
        <taxon>Chitinophagia</taxon>
        <taxon>Chitinophagales</taxon>
        <taxon>Chitinophagaceae</taxon>
        <taxon>Taibaiella</taxon>
    </lineage>
</organism>
<dbReference type="GO" id="GO:0071972">
    <property type="term" value="F:peptidoglycan L,D-transpeptidase activity"/>
    <property type="evidence" value="ECO:0007669"/>
    <property type="project" value="TreeGrafter"/>
</dbReference>
<proteinExistence type="inferred from homology"/>
<dbReference type="InterPro" id="IPR038063">
    <property type="entry name" value="Transpep_catalytic_dom"/>
</dbReference>
<evidence type="ECO:0000256" key="2">
    <source>
        <dbReference type="ARBA" id="ARBA00005992"/>
    </source>
</evidence>
<dbReference type="AlphaFoldDB" id="A0A5M6CMV3"/>
<dbReference type="GO" id="GO:0071555">
    <property type="term" value="P:cell wall organization"/>
    <property type="evidence" value="ECO:0007669"/>
    <property type="project" value="UniProtKB-UniRule"/>
</dbReference>
<reference evidence="10 11" key="1">
    <citation type="submission" date="2019-09" db="EMBL/GenBank/DDBJ databases">
        <title>Genome sequence and assembly of Taibaiella sp.</title>
        <authorList>
            <person name="Chhetri G."/>
        </authorList>
    </citation>
    <scope>NUCLEOTIDE SEQUENCE [LARGE SCALE GENOMIC DNA]</scope>
    <source>
        <strain evidence="10 11">KVB11</strain>
    </source>
</reference>
<evidence type="ECO:0000256" key="5">
    <source>
        <dbReference type="ARBA" id="ARBA00022984"/>
    </source>
</evidence>
<dbReference type="InterPro" id="IPR005490">
    <property type="entry name" value="LD_TPept_cat_dom"/>
</dbReference>
<dbReference type="GO" id="GO:0016740">
    <property type="term" value="F:transferase activity"/>
    <property type="evidence" value="ECO:0007669"/>
    <property type="project" value="UniProtKB-KW"/>
</dbReference>
<dbReference type="GO" id="GO:0005576">
    <property type="term" value="C:extracellular region"/>
    <property type="evidence" value="ECO:0007669"/>
    <property type="project" value="TreeGrafter"/>
</dbReference>
<feature type="active site" description="Nucleophile" evidence="7">
    <location>
        <position position="223"/>
    </location>
</feature>
<accession>A0A5M6CMV3</accession>
<dbReference type="CDD" id="cd16913">
    <property type="entry name" value="YkuD_like"/>
    <property type="match status" value="1"/>
</dbReference>
<dbReference type="GO" id="GO:0018104">
    <property type="term" value="P:peptidoglycan-protein cross-linking"/>
    <property type="evidence" value="ECO:0007669"/>
    <property type="project" value="TreeGrafter"/>
</dbReference>
<dbReference type="EMBL" id="VWSH01000001">
    <property type="protein sequence ID" value="KAA5536367.1"/>
    <property type="molecule type" value="Genomic_DNA"/>
</dbReference>